<evidence type="ECO:0000313" key="1">
    <source>
        <dbReference type="EMBL" id="KAJ0018033.1"/>
    </source>
</evidence>
<reference evidence="2" key="1">
    <citation type="journal article" date="2023" name="G3 (Bethesda)">
        <title>Genome assembly and association tests identify interacting loci associated with vigor, precocity, and sex in interspecific pistachio rootstocks.</title>
        <authorList>
            <person name="Palmer W."/>
            <person name="Jacygrad E."/>
            <person name="Sagayaradj S."/>
            <person name="Cavanaugh K."/>
            <person name="Han R."/>
            <person name="Bertier L."/>
            <person name="Beede B."/>
            <person name="Kafkas S."/>
            <person name="Golino D."/>
            <person name="Preece J."/>
            <person name="Michelmore R."/>
        </authorList>
    </citation>
    <scope>NUCLEOTIDE SEQUENCE [LARGE SCALE GENOMIC DNA]</scope>
</reference>
<organism evidence="1 2">
    <name type="scientific">Pistacia integerrima</name>
    <dbReference type="NCBI Taxonomy" id="434235"/>
    <lineage>
        <taxon>Eukaryota</taxon>
        <taxon>Viridiplantae</taxon>
        <taxon>Streptophyta</taxon>
        <taxon>Embryophyta</taxon>
        <taxon>Tracheophyta</taxon>
        <taxon>Spermatophyta</taxon>
        <taxon>Magnoliopsida</taxon>
        <taxon>eudicotyledons</taxon>
        <taxon>Gunneridae</taxon>
        <taxon>Pentapetalae</taxon>
        <taxon>rosids</taxon>
        <taxon>malvids</taxon>
        <taxon>Sapindales</taxon>
        <taxon>Anacardiaceae</taxon>
        <taxon>Pistacia</taxon>
    </lineage>
</organism>
<gene>
    <name evidence="1" type="ORF">Pint_12180</name>
</gene>
<dbReference type="Proteomes" id="UP001163603">
    <property type="component" value="Chromosome 12"/>
</dbReference>
<keyword evidence="2" id="KW-1185">Reference proteome</keyword>
<evidence type="ECO:0000313" key="2">
    <source>
        <dbReference type="Proteomes" id="UP001163603"/>
    </source>
</evidence>
<sequence length="72" mass="8090">MILSWLTHSREPDLAKGVIHAKTLIKYGKISKIGFHKKMHHHLSALKSLASFSQGNMSYPHITQSLKAYGMS</sequence>
<dbReference type="EMBL" id="CM047747">
    <property type="protein sequence ID" value="KAJ0018033.1"/>
    <property type="molecule type" value="Genomic_DNA"/>
</dbReference>
<comment type="caution">
    <text evidence="1">The sequence shown here is derived from an EMBL/GenBank/DDBJ whole genome shotgun (WGS) entry which is preliminary data.</text>
</comment>
<proteinExistence type="predicted"/>
<protein>
    <submittedName>
        <fullName evidence="1">Uncharacterized protein</fullName>
    </submittedName>
</protein>
<name>A0ACC0XI06_9ROSI</name>
<accession>A0ACC0XI06</accession>